<keyword evidence="2" id="KW-1185">Reference proteome</keyword>
<protein>
    <submittedName>
        <fullName evidence="1">Uncharacterized protein</fullName>
    </submittedName>
</protein>
<accession>A0A4S8IPI5</accession>
<evidence type="ECO:0000313" key="2">
    <source>
        <dbReference type="Proteomes" id="UP000317650"/>
    </source>
</evidence>
<gene>
    <name evidence="1" type="ORF">C4D60_Mb06t17930</name>
</gene>
<organism evidence="1 2">
    <name type="scientific">Musa balbisiana</name>
    <name type="common">Banana</name>
    <dbReference type="NCBI Taxonomy" id="52838"/>
    <lineage>
        <taxon>Eukaryota</taxon>
        <taxon>Viridiplantae</taxon>
        <taxon>Streptophyta</taxon>
        <taxon>Embryophyta</taxon>
        <taxon>Tracheophyta</taxon>
        <taxon>Spermatophyta</taxon>
        <taxon>Magnoliopsida</taxon>
        <taxon>Liliopsida</taxon>
        <taxon>Zingiberales</taxon>
        <taxon>Musaceae</taxon>
        <taxon>Musa</taxon>
    </lineage>
</organism>
<sequence length="107" mass="12396">MAIIGLERKSSIEAEPRTLTVAELQVAREAAMFILNNNLMGEARKIFTEGLKPVPSIRDYDLFEDCDDEYEEEEEEEEEEGDEMRDWVELEQSYHTCLQIDVSNASF</sequence>
<dbReference type="PANTHER" id="PTHR34808">
    <property type="entry name" value="EXPRESSED PROTEIN"/>
    <property type="match status" value="1"/>
</dbReference>
<dbReference type="PANTHER" id="PTHR34808:SF2">
    <property type="entry name" value="EXPRESSED PROTEIN"/>
    <property type="match status" value="1"/>
</dbReference>
<evidence type="ECO:0000313" key="1">
    <source>
        <dbReference type="EMBL" id="THU50229.1"/>
    </source>
</evidence>
<dbReference type="EMBL" id="PYDT01000009">
    <property type="protein sequence ID" value="THU50229.1"/>
    <property type="molecule type" value="Genomic_DNA"/>
</dbReference>
<reference evidence="1 2" key="1">
    <citation type="journal article" date="2019" name="Nat. Plants">
        <title>Genome sequencing of Musa balbisiana reveals subgenome evolution and function divergence in polyploid bananas.</title>
        <authorList>
            <person name="Yao X."/>
        </authorList>
    </citation>
    <scope>NUCLEOTIDE SEQUENCE [LARGE SCALE GENOMIC DNA]</scope>
    <source>
        <strain evidence="2">cv. DH-PKW</strain>
        <tissue evidence="1">Leaves</tissue>
    </source>
</reference>
<proteinExistence type="predicted"/>
<dbReference type="AlphaFoldDB" id="A0A4S8IPI5"/>
<dbReference type="Proteomes" id="UP000317650">
    <property type="component" value="Chromosome 6"/>
</dbReference>
<name>A0A4S8IPI5_MUSBA</name>
<comment type="caution">
    <text evidence="1">The sequence shown here is derived from an EMBL/GenBank/DDBJ whole genome shotgun (WGS) entry which is preliminary data.</text>
</comment>